<dbReference type="GO" id="GO:0051301">
    <property type="term" value="P:cell division"/>
    <property type="evidence" value="ECO:0007669"/>
    <property type="project" value="UniProtKB-KW"/>
</dbReference>
<evidence type="ECO:0000256" key="3">
    <source>
        <dbReference type="ARBA" id="ARBA00025265"/>
    </source>
</evidence>
<evidence type="ECO:0000256" key="1">
    <source>
        <dbReference type="ARBA" id="ARBA00008168"/>
    </source>
</evidence>
<dbReference type="Proteomes" id="UP001165667">
    <property type="component" value="Unassembled WGS sequence"/>
</dbReference>
<evidence type="ECO:0000313" key="5">
    <source>
        <dbReference type="EMBL" id="MCW6507722.1"/>
    </source>
</evidence>
<dbReference type="NCBIfam" id="TIGR01215">
    <property type="entry name" value="minE"/>
    <property type="match status" value="1"/>
</dbReference>
<dbReference type="AlphaFoldDB" id="A0AA41Z1U2"/>
<dbReference type="Gene3D" id="3.30.1070.10">
    <property type="entry name" value="Cell division topological specificity factor MinE"/>
    <property type="match status" value="1"/>
</dbReference>
<keyword evidence="4" id="KW-0131">Cell cycle</keyword>
<dbReference type="RefSeq" id="WP_282584082.1">
    <property type="nucleotide sequence ID" value="NZ_JAMOIM010000003.1"/>
</dbReference>
<dbReference type="NCBIfam" id="NF001422">
    <property type="entry name" value="PRK00296.1"/>
    <property type="match status" value="1"/>
</dbReference>
<dbReference type="EMBL" id="JAMOIM010000003">
    <property type="protein sequence ID" value="MCW6507722.1"/>
    <property type="molecule type" value="Genomic_DNA"/>
</dbReference>
<sequence length="95" mass="10580">MNPFRLFTNSFTSRNSSAPQARERLQILLAHERALVGRSDLVAILREEILKVIAKHVAVDPDKVRVKMGKTDRLSTLEVDLEIRAPSSNVTALAS</sequence>
<gene>
    <name evidence="4 5" type="primary">minE</name>
    <name evidence="5" type="ORF">M8523_06755</name>
</gene>
<dbReference type="InterPro" id="IPR036707">
    <property type="entry name" value="MinE_sf"/>
</dbReference>
<dbReference type="GO" id="GO:0032955">
    <property type="term" value="P:regulation of division septum assembly"/>
    <property type="evidence" value="ECO:0007669"/>
    <property type="project" value="InterPro"/>
</dbReference>
<comment type="similarity">
    <text evidence="1 4">Belongs to the MinE family.</text>
</comment>
<keyword evidence="6" id="KW-1185">Reference proteome</keyword>
<dbReference type="Pfam" id="PF03776">
    <property type="entry name" value="MinE"/>
    <property type="match status" value="1"/>
</dbReference>
<name>A0AA41Z1U2_9HYPH</name>
<protein>
    <recommendedName>
        <fullName evidence="2 4">Cell division topological specificity factor</fullName>
    </recommendedName>
</protein>
<evidence type="ECO:0000256" key="4">
    <source>
        <dbReference type="HAMAP-Rule" id="MF_00262"/>
    </source>
</evidence>
<dbReference type="InterPro" id="IPR005527">
    <property type="entry name" value="MinE"/>
</dbReference>
<dbReference type="SUPFAM" id="SSF55229">
    <property type="entry name" value="Cell division protein MinE topological specificity domain"/>
    <property type="match status" value="1"/>
</dbReference>
<comment type="caution">
    <text evidence="5">The sequence shown here is derived from an EMBL/GenBank/DDBJ whole genome shotgun (WGS) entry which is preliminary data.</text>
</comment>
<accession>A0AA41Z1U2</accession>
<keyword evidence="4 5" id="KW-0132">Cell division</keyword>
<dbReference type="HAMAP" id="MF_00262">
    <property type="entry name" value="MinE"/>
    <property type="match status" value="1"/>
</dbReference>
<evidence type="ECO:0000256" key="2">
    <source>
        <dbReference type="ARBA" id="ARBA00020112"/>
    </source>
</evidence>
<organism evidence="5 6">
    <name type="scientific">Lichenifustis flavocetrariae</name>
    <dbReference type="NCBI Taxonomy" id="2949735"/>
    <lineage>
        <taxon>Bacteria</taxon>
        <taxon>Pseudomonadati</taxon>
        <taxon>Pseudomonadota</taxon>
        <taxon>Alphaproteobacteria</taxon>
        <taxon>Hyphomicrobiales</taxon>
        <taxon>Lichenihabitantaceae</taxon>
        <taxon>Lichenifustis</taxon>
    </lineage>
</organism>
<proteinExistence type="inferred from homology"/>
<reference evidence="5" key="1">
    <citation type="submission" date="2022-05" db="EMBL/GenBank/DDBJ databases">
        <authorList>
            <person name="Pankratov T."/>
        </authorList>
    </citation>
    <scope>NUCLEOTIDE SEQUENCE</scope>
    <source>
        <strain evidence="5">BP6-180914</strain>
    </source>
</reference>
<comment type="function">
    <text evidence="3 4">Prevents the cell division inhibition by proteins MinC and MinD at internal division sites while permitting inhibition at polar sites. This ensures cell division at the proper site by restricting the formation of a division septum at the midpoint of the long axis of the cell.</text>
</comment>
<evidence type="ECO:0000313" key="6">
    <source>
        <dbReference type="Proteomes" id="UP001165667"/>
    </source>
</evidence>